<gene>
    <name evidence="2" type="ORF">AKJ09_04234</name>
</gene>
<dbReference type="Gene3D" id="1.20.1260.10">
    <property type="match status" value="1"/>
</dbReference>
<keyword evidence="3" id="KW-1185">Reference proteome</keyword>
<organism evidence="2 3">
    <name type="scientific">Labilithrix luteola</name>
    <dbReference type="NCBI Taxonomy" id="1391654"/>
    <lineage>
        <taxon>Bacteria</taxon>
        <taxon>Pseudomonadati</taxon>
        <taxon>Myxococcota</taxon>
        <taxon>Polyangia</taxon>
        <taxon>Polyangiales</taxon>
        <taxon>Labilitrichaceae</taxon>
        <taxon>Labilithrix</taxon>
    </lineage>
</organism>
<dbReference type="AlphaFoldDB" id="A0A0K1PVL2"/>
<dbReference type="Pfam" id="PF06175">
    <property type="entry name" value="MiaE"/>
    <property type="match status" value="1"/>
</dbReference>
<dbReference type="Proteomes" id="UP000064967">
    <property type="component" value="Chromosome"/>
</dbReference>
<name>A0A0K1PVL2_9BACT</name>
<dbReference type="InterPro" id="IPR012347">
    <property type="entry name" value="Ferritin-like"/>
</dbReference>
<keyword evidence="1" id="KW-1133">Transmembrane helix</keyword>
<accession>A0A0K1PVL2</accession>
<dbReference type="InterPro" id="IPR010386">
    <property type="entry name" value="tRNA-Hydrxlase_MiaE"/>
</dbReference>
<dbReference type="PANTHER" id="PTHR42637:SF1">
    <property type="entry name" value="TRNA 2-(METHYLSULFANYL)-N(6)-ISOPENTENYLADENOSINE(37) HYDROXYLASE"/>
    <property type="match status" value="1"/>
</dbReference>
<keyword evidence="1" id="KW-0812">Transmembrane</keyword>
<evidence type="ECO:0000313" key="3">
    <source>
        <dbReference type="Proteomes" id="UP000064967"/>
    </source>
</evidence>
<dbReference type="SUPFAM" id="SSF47240">
    <property type="entry name" value="Ferritin-like"/>
    <property type="match status" value="1"/>
</dbReference>
<dbReference type="GO" id="GO:0045301">
    <property type="term" value="F:tRNA 2-(methylsulfanyl)-N(6)-isopentenyladenosine(37) hydroxylase activity"/>
    <property type="evidence" value="ECO:0007669"/>
    <property type="project" value="InterPro"/>
</dbReference>
<protein>
    <submittedName>
        <fullName evidence="2">tRNA-(Ms[2]io[6]A)-hydroxylase</fullName>
    </submittedName>
</protein>
<reference evidence="2 3" key="1">
    <citation type="submission" date="2015-08" db="EMBL/GenBank/DDBJ databases">
        <authorList>
            <person name="Babu N.S."/>
            <person name="Beckwith C.J."/>
            <person name="Beseler K.G."/>
            <person name="Brison A."/>
            <person name="Carone J.V."/>
            <person name="Caskin T.P."/>
            <person name="Diamond M."/>
            <person name="Durham M.E."/>
            <person name="Foxe J.M."/>
            <person name="Go M."/>
            <person name="Henderson B.A."/>
            <person name="Jones I.B."/>
            <person name="McGettigan J.A."/>
            <person name="Micheletti S.J."/>
            <person name="Nasrallah M.E."/>
            <person name="Ortiz D."/>
            <person name="Piller C.R."/>
            <person name="Privatt S.R."/>
            <person name="Schneider S.L."/>
            <person name="Sharp S."/>
            <person name="Smith T.C."/>
            <person name="Stanton J.D."/>
            <person name="Ullery H.E."/>
            <person name="Wilson R.J."/>
            <person name="Serrano M.G."/>
            <person name="Buck G."/>
            <person name="Lee V."/>
            <person name="Wang Y."/>
            <person name="Carvalho R."/>
            <person name="Voegtly L."/>
            <person name="Shi R."/>
            <person name="Duckworth R."/>
            <person name="Johnson A."/>
            <person name="Loviza R."/>
            <person name="Walstead R."/>
            <person name="Shah Z."/>
            <person name="Kiflezghi M."/>
            <person name="Wade K."/>
            <person name="Ball S.L."/>
            <person name="Bradley K.W."/>
            <person name="Asai D.J."/>
            <person name="Bowman C.A."/>
            <person name="Russell D.A."/>
            <person name="Pope W.H."/>
            <person name="Jacobs-Sera D."/>
            <person name="Hendrix R.W."/>
            <person name="Hatfull G.F."/>
        </authorList>
    </citation>
    <scope>NUCLEOTIDE SEQUENCE [LARGE SCALE GENOMIC DNA]</scope>
    <source>
        <strain evidence="2 3">DSM 27648</strain>
    </source>
</reference>
<evidence type="ECO:0000313" key="2">
    <source>
        <dbReference type="EMBL" id="AKU97570.1"/>
    </source>
</evidence>
<keyword evidence="1" id="KW-0472">Membrane</keyword>
<dbReference type="STRING" id="1391654.AKJ09_04234"/>
<dbReference type="PATRIC" id="fig|1391654.3.peg.4290"/>
<dbReference type="PANTHER" id="PTHR42637">
    <property type="entry name" value="TRNA-(MS[2]IO[6]A)-HYDROXYLASE"/>
    <property type="match status" value="1"/>
</dbReference>
<feature type="transmembrane region" description="Helical" evidence="1">
    <location>
        <begin position="174"/>
        <end position="194"/>
    </location>
</feature>
<dbReference type="EMBL" id="CP012333">
    <property type="protein sequence ID" value="AKU97570.1"/>
    <property type="molecule type" value="Genomic_DNA"/>
</dbReference>
<dbReference type="InterPro" id="IPR009078">
    <property type="entry name" value="Ferritin-like_SF"/>
</dbReference>
<feature type="transmembrane region" description="Helical" evidence="1">
    <location>
        <begin position="116"/>
        <end position="139"/>
    </location>
</feature>
<feature type="transmembrane region" description="Helical" evidence="1">
    <location>
        <begin position="61"/>
        <end position="80"/>
    </location>
</feature>
<proteinExistence type="predicted"/>
<sequence>MDEAAIVENARYHTFPGAPSPYRLGWPIVSKRRHLPILKAEPERPAQDVEDDDAKRPPWHWVGFGTIAIFAAWLPLAYAAQAVVVRVMTREFGAAATPAEISEKLAAASSAERLRITAILALPNALSFALASFAGGYLVGRFGPKAGGREAAFSGAVTALLAVVIAWGGLSIGYLLTAVVIFLVGVGFAAWGGVWGRRSGKNRPPTDAGPLPCYLPSPMFCLRVPTDPGWARAAVRDLDSVLVDHAHCEMKAATNALSLVVRHPGDLGLVRALTDLASEELDHFRRVVAFIERRGLALGPPPVDHYAAELRKAVSRLPKSPLPPVVDRLLVGALIEARSCERFKLLLEALPESTAQDLRGFYEELFAAEARHYRQYVDLATQAARSAELSEGVQGLEAEVVPRLQKLAEAEGAIVASLTESDLRASVHG</sequence>
<dbReference type="GO" id="GO:0006400">
    <property type="term" value="P:tRNA modification"/>
    <property type="evidence" value="ECO:0007669"/>
    <property type="project" value="InterPro"/>
</dbReference>
<feature type="transmembrane region" description="Helical" evidence="1">
    <location>
        <begin position="151"/>
        <end position="168"/>
    </location>
</feature>
<dbReference type="CDD" id="cd07910">
    <property type="entry name" value="MiaE"/>
    <property type="match status" value="1"/>
</dbReference>
<dbReference type="KEGG" id="llu:AKJ09_04234"/>
<evidence type="ECO:0000256" key="1">
    <source>
        <dbReference type="SAM" id="Phobius"/>
    </source>
</evidence>